<evidence type="ECO:0000313" key="2">
    <source>
        <dbReference type="Proteomes" id="UP001177670"/>
    </source>
</evidence>
<protein>
    <submittedName>
        <fullName evidence="1">Uncharacterized protein</fullName>
    </submittedName>
</protein>
<reference evidence="1" key="1">
    <citation type="submission" date="2021-10" db="EMBL/GenBank/DDBJ databases">
        <title>Melipona bicolor Genome sequencing and assembly.</title>
        <authorList>
            <person name="Araujo N.S."/>
            <person name="Arias M.C."/>
        </authorList>
    </citation>
    <scope>NUCLEOTIDE SEQUENCE</scope>
    <source>
        <strain evidence="1">USP_2M_L1-L4_2017</strain>
        <tissue evidence="1">Whole body</tissue>
    </source>
</reference>
<evidence type="ECO:0000313" key="1">
    <source>
        <dbReference type="EMBL" id="KAK1121004.1"/>
    </source>
</evidence>
<dbReference type="Proteomes" id="UP001177670">
    <property type="component" value="Unassembled WGS sequence"/>
</dbReference>
<accession>A0AA40KHY3</accession>
<name>A0AA40KHY3_9HYME</name>
<comment type="caution">
    <text evidence="1">The sequence shown here is derived from an EMBL/GenBank/DDBJ whole genome shotgun (WGS) entry which is preliminary data.</text>
</comment>
<organism evidence="1 2">
    <name type="scientific">Melipona bicolor</name>
    <dbReference type="NCBI Taxonomy" id="60889"/>
    <lineage>
        <taxon>Eukaryota</taxon>
        <taxon>Metazoa</taxon>
        <taxon>Ecdysozoa</taxon>
        <taxon>Arthropoda</taxon>
        <taxon>Hexapoda</taxon>
        <taxon>Insecta</taxon>
        <taxon>Pterygota</taxon>
        <taxon>Neoptera</taxon>
        <taxon>Endopterygota</taxon>
        <taxon>Hymenoptera</taxon>
        <taxon>Apocrita</taxon>
        <taxon>Aculeata</taxon>
        <taxon>Apoidea</taxon>
        <taxon>Anthophila</taxon>
        <taxon>Apidae</taxon>
        <taxon>Melipona</taxon>
    </lineage>
</organism>
<dbReference type="EMBL" id="JAHYIQ010000028">
    <property type="protein sequence ID" value="KAK1121004.1"/>
    <property type="molecule type" value="Genomic_DNA"/>
</dbReference>
<proteinExistence type="predicted"/>
<sequence>MQIDGEIARGGGCVVKLMNQLCSSPDDPLLDRENGDCAEDDFTGGLGNNGGIQTIIATLGEIASAHEVKRISSDLVNRDLNLDEEEERDITPNQSY</sequence>
<keyword evidence="2" id="KW-1185">Reference proteome</keyword>
<gene>
    <name evidence="1" type="ORF">K0M31_010789</name>
</gene>
<dbReference type="AlphaFoldDB" id="A0AA40KHY3"/>